<evidence type="ECO:0000256" key="1">
    <source>
        <dbReference type="SAM" id="MobiDB-lite"/>
    </source>
</evidence>
<name>A0AAN9I8P2_CROPI</name>
<dbReference type="EMBL" id="JAYWIO010000004">
    <property type="protein sequence ID" value="KAK7267760.1"/>
    <property type="molecule type" value="Genomic_DNA"/>
</dbReference>
<reference evidence="2 3" key="1">
    <citation type="submission" date="2024-01" db="EMBL/GenBank/DDBJ databases">
        <title>The genomes of 5 underutilized Papilionoideae crops provide insights into root nodulation and disease resistanc.</title>
        <authorList>
            <person name="Yuan L."/>
        </authorList>
    </citation>
    <scope>NUCLEOTIDE SEQUENCE [LARGE SCALE GENOMIC DNA]</scope>
    <source>
        <strain evidence="2">ZHUSHIDOU_FW_LH</strain>
        <tissue evidence="2">Leaf</tissue>
    </source>
</reference>
<proteinExistence type="predicted"/>
<dbReference type="Proteomes" id="UP001372338">
    <property type="component" value="Unassembled WGS sequence"/>
</dbReference>
<dbReference type="AlphaFoldDB" id="A0AAN9I8P2"/>
<feature type="compositionally biased region" description="Basic and acidic residues" evidence="1">
    <location>
        <begin position="136"/>
        <end position="152"/>
    </location>
</feature>
<evidence type="ECO:0000313" key="3">
    <source>
        <dbReference type="Proteomes" id="UP001372338"/>
    </source>
</evidence>
<keyword evidence="3" id="KW-1185">Reference proteome</keyword>
<evidence type="ECO:0000313" key="2">
    <source>
        <dbReference type="EMBL" id="KAK7267760.1"/>
    </source>
</evidence>
<sequence length="164" mass="18304">MDHSEVGHVVAGEGRTRDLLHLKCLSPHVKVYKRRCPPLQLLLQVFLIRGNTIAVGNPLCGQTPTLSVICNSSPSGIVAGKELVARFRFRRIPKFSLADRIATPSDKALLIPFHGASLRRSKWKCSESLGIERDSSRRRTRFGAKERHEVNRGEPVSKAGLNRF</sequence>
<comment type="caution">
    <text evidence="2">The sequence shown here is derived from an EMBL/GenBank/DDBJ whole genome shotgun (WGS) entry which is preliminary data.</text>
</comment>
<gene>
    <name evidence="2" type="ORF">RIF29_20439</name>
</gene>
<organism evidence="2 3">
    <name type="scientific">Crotalaria pallida</name>
    <name type="common">Smooth rattlebox</name>
    <name type="synonym">Crotalaria striata</name>
    <dbReference type="NCBI Taxonomy" id="3830"/>
    <lineage>
        <taxon>Eukaryota</taxon>
        <taxon>Viridiplantae</taxon>
        <taxon>Streptophyta</taxon>
        <taxon>Embryophyta</taxon>
        <taxon>Tracheophyta</taxon>
        <taxon>Spermatophyta</taxon>
        <taxon>Magnoliopsida</taxon>
        <taxon>eudicotyledons</taxon>
        <taxon>Gunneridae</taxon>
        <taxon>Pentapetalae</taxon>
        <taxon>rosids</taxon>
        <taxon>fabids</taxon>
        <taxon>Fabales</taxon>
        <taxon>Fabaceae</taxon>
        <taxon>Papilionoideae</taxon>
        <taxon>50 kb inversion clade</taxon>
        <taxon>genistoids sensu lato</taxon>
        <taxon>core genistoids</taxon>
        <taxon>Crotalarieae</taxon>
        <taxon>Crotalaria</taxon>
    </lineage>
</organism>
<accession>A0AAN9I8P2</accession>
<protein>
    <submittedName>
        <fullName evidence="2">Uncharacterized protein</fullName>
    </submittedName>
</protein>
<feature type="region of interest" description="Disordered" evidence="1">
    <location>
        <begin position="136"/>
        <end position="164"/>
    </location>
</feature>